<gene>
    <name evidence="2" type="ORF">DW652_02235</name>
</gene>
<dbReference type="Proteomes" id="UP000286186">
    <property type="component" value="Unassembled WGS sequence"/>
</dbReference>
<proteinExistence type="predicted"/>
<dbReference type="Gene3D" id="1.10.10.10">
    <property type="entry name" value="Winged helix-like DNA-binding domain superfamily/Winged helix DNA-binding domain"/>
    <property type="match status" value="1"/>
</dbReference>
<dbReference type="RefSeq" id="WP_118231274.1">
    <property type="nucleotide sequence ID" value="NZ_JBGLBX010000003.1"/>
</dbReference>
<dbReference type="InterPro" id="IPR036388">
    <property type="entry name" value="WH-like_DNA-bd_sf"/>
</dbReference>
<dbReference type="EMBL" id="QRHR01000002">
    <property type="protein sequence ID" value="RHF90136.1"/>
    <property type="molecule type" value="Genomic_DNA"/>
</dbReference>
<dbReference type="InterPro" id="IPR005149">
    <property type="entry name" value="Tscrpt_reg_PadR_N"/>
</dbReference>
<evidence type="ECO:0000259" key="1">
    <source>
        <dbReference type="Pfam" id="PF03551"/>
    </source>
</evidence>
<dbReference type="InterPro" id="IPR052509">
    <property type="entry name" value="Metal_resp_DNA-bind_regulator"/>
</dbReference>
<dbReference type="Pfam" id="PF03551">
    <property type="entry name" value="PadR"/>
    <property type="match status" value="1"/>
</dbReference>
<dbReference type="PANTHER" id="PTHR33169:SF25">
    <property type="entry name" value="DNA-BINDING PROTEIN YIZB-RELATED"/>
    <property type="match status" value="1"/>
</dbReference>
<organism evidence="2 3">
    <name type="scientific">Eubacterium ventriosum</name>
    <dbReference type="NCBI Taxonomy" id="39496"/>
    <lineage>
        <taxon>Bacteria</taxon>
        <taxon>Bacillati</taxon>
        <taxon>Bacillota</taxon>
        <taxon>Clostridia</taxon>
        <taxon>Eubacteriales</taxon>
        <taxon>Eubacteriaceae</taxon>
        <taxon>Eubacterium</taxon>
    </lineage>
</organism>
<name>A0A414RAW1_9FIRM</name>
<sequence>MASKNYFLNGVAELLILSILKNQDTYIYDIKKTISEITNDILPMSQNTIYAAAYKLENEEKISEYSKLVGRKRTRIYYHIEKPGLTYLEKLTSDYQMVTTNVCKILDFLSSNSEENTDE</sequence>
<protein>
    <submittedName>
        <fullName evidence="2">PadR family transcriptional regulator</fullName>
    </submittedName>
</protein>
<accession>A0A414RAW1</accession>
<dbReference type="SUPFAM" id="SSF46785">
    <property type="entry name" value="Winged helix' DNA-binding domain"/>
    <property type="match status" value="1"/>
</dbReference>
<dbReference type="PANTHER" id="PTHR33169">
    <property type="entry name" value="PADR-FAMILY TRANSCRIPTIONAL REGULATOR"/>
    <property type="match status" value="1"/>
</dbReference>
<dbReference type="InterPro" id="IPR036390">
    <property type="entry name" value="WH_DNA-bd_sf"/>
</dbReference>
<evidence type="ECO:0000313" key="3">
    <source>
        <dbReference type="Proteomes" id="UP000286186"/>
    </source>
</evidence>
<dbReference type="AlphaFoldDB" id="A0A414RAW1"/>
<comment type="caution">
    <text evidence="2">The sequence shown here is derived from an EMBL/GenBank/DDBJ whole genome shotgun (WGS) entry which is preliminary data.</text>
</comment>
<feature type="domain" description="Transcription regulator PadR N-terminal" evidence="1">
    <location>
        <begin position="16"/>
        <end position="89"/>
    </location>
</feature>
<reference evidence="2 3" key="1">
    <citation type="submission" date="2018-08" db="EMBL/GenBank/DDBJ databases">
        <title>A genome reference for cultivated species of the human gut microbiota.</title>
        <authorList>
            <person name="Zou Y."/>
            <person name="Xue W."/>
            <person name="Luo G."/>
        </authorList>
    </citation>
    <scope>NUCLEOTIDE SEQUENCE [LARGE SCALE GENOMIC DNA]</scope>
    <source>
        <strain evidence="2 3">AM23-22</strain>
    </source>
</reference>
<evidence type="ECO:0000313" key="2">
    <source>
        <dbReference type="EMBL" id="RHF90136.1"/>
    </source>
</evidence>